<reference evidence="1" key="1">
    <citation type="submission" date="2021-03" db="EMBL/GenBank/DDBJ databases">
        <authorList>
            <person name="Tran Van P."/>
        </authorList>
    </citation>
    <scope>NUCLEOTIDE SEQUENCE</scope>
</reference>
<evidence type="ECO:0000313" key="1">
    <source>
        <dbReference type="EMBL" id="CAG2064899.1"/>
    </source>
</evidence>
<protein>
    <submittedName>
        <fullName evidence="1">Uncharacterized protein</fullName>
    </submittedName>
</protein>
<proteinExistence type="predicted"/>
<gene>
    <name evidence="1" type="ORF">TPAB3V08_LOCUS11843</name>
</gene>
<evidence type="ECO:0000313" key="2">
    <source>
        <dbReference type="Proteomes" id="UP001153148"/>
    </source>
</evidence>
<feature type="non-terminal residue" evidence="1">
    <location>
        <position position="43"/>
    </location>
</feature>
<keyword evidence="2" id="KW-1185">Reference proteome</keyword>
<comment type="caution">
    <text evidence="1">The sequence shown here is derived from an EMBL/GenBank/DDBJ whole genome shotgun (WGS) entry which is preliminary data.</text>
</comment>
<name>A0ABN7PFI1_TIMPD</name>
<organism evidence="1 2">
    <name type="scientific">Timema podura</name>
    <name type="common">Walking stick</name>
    <dbReference type="NCBI Taxonomy" id="61482"/>
    <lineage>
        <taxon>Eukaryota</taxon>
        <taxon>Metazoa</taxon>
        <taxon>Ecdysozoa</taxon>
        <taxon>Arthropoda</taxon>
        <taxon>Hexapoda</taxon>
        <taxon>Insecta</taxon>
        <taxon>Pterygota</taxon>
        <taxon>Neoptera</taxon>
        <taxon>Polyneoptera</taxon>
        <taxon>Phasmatodea</taxon>
        <taxon>Timematodea</taxon>
        <taxon>Timematoidea</taxon>
        <taxon>Timematidae</taxon>
        <taxon>Timema</taxon>
    </lineage>
</organism>
<dbReference type="Proteomes" id="UP001153148">
    <property type="component" value="Unassembled WGS sequence"/>
</dbReference>
<sequence length="43" mass="4859">MSCGKVLPASAELFVTELLTTSIIQEGRWLQDHLTLLVPIDRY</sequence>
<accession>A0ABN7PFI1</accession>
<dbReference type="EMBL" id="CAJPIN010037846">
    <property type="protein sequence ID" value="CAG2064899.1"/>
    <property type="molecule type" value="Genomic_DNA"/>
</dbReference>